<reference evidence="1 2" key="1">
    <citation type="submission" date="2024-07" db="EMBL/GenBank/DDBJ databases">
        <title>Section-level genome sequencing and comparative genomics of Aspergillus sections Usti and Cavernicolus.</title>
        <authorList>
            <consortium name="Lawrence Berkeley National Laboratory"/>
            <person name="Nybo J.L."/>
            <person name="Vesth T.C."/>
            <person name="Theobald S."/>
            <person name="Frisvad J.C."/>
            <person name="Larsen T.O."/>
            <person name="Kjaerboelling I."/>
            <person name="Rothschild-Mancinelli K."/>
            <person name="Lyhne E.K."/>
            <person name="Kogle M.E."/>
            <person name="Barry K."/>
            <person name="Clum A."/>
            <person name="Na H."/>
            <person name="Ledsgaard L."/>
            <person name="Lin J."/>
            <person name="Lipzen A."/>
            <person name="Kuo A."/>
            <person name="Riley R."/>
            <person name="Mondo S."/>
            <person name="Labutti K."/>
            <person name="Haridas S."/>
            <person name="Pangalinan J."/>
            <person name="Salamov A.A."/>
            <person name="Simmons B.A."/>
            <person name="Magnuson J.K."/>
            <person name="Chen J."/>
            <person name="Drula E."/>
            <person name="Henrissat B."/>
            <person name="Wiebenga A."/>
            <person name="Lubbers R.J."/>
            <person name="Gomes A.C."/>
            <person name="Makela M.R."/>
            <person name="Stajich J."/>
            <person name="Grigoriev I.V."/>
            <person name="Mortensen U.H."/>
            <person name="De Vries R.P."/>
            <person name="Baker S.E."/>
            <person name="Andersen M.R."/>
        </authorList>
    </citation>
    <scope>NUCLEOTIDE SEQUENCE [LARGE SCALE GENOMIC DNA]</scope>
    <source>
        <strain evidence="1 2">CBS 123904</strain>
    </source>
</reference>
<comment type="caution">
    <text evidence="1">The sequence shown here is derived from an EMBL/GenBank/DDBJ whole genome shotgun (WGS) entry which is preliminary data.</text>
</comment>
<organism evidence="1 2">
    <name type="scientific">Aspergillus pseudoustus</name>
    <dbReference type="NCBI Taxonomy" id="1810923"/>
    <lineage>
        <taxon>Eukaryota</taxon>
        <taxon>Fungi</taxon>
        <taxon>Dikarya</taxon>
        <taxon>Ascomycota</taxon>
        <taxon>Pezizomycotina</taxon>
        <taxon>Eurotiomycetes</taxon>
        <taxon>Eurotiomycetidae</taxon>
        <taxon>Eurotiales</taxon>
        <taxon>Aspergillaceae</taxon>
        <taxon>Aspergillus</taxon>
        <taxon>Aspergillus subgen. Nidulantes</taxon>
    </lineage>
</organism>
<accession>A0ABR4KJC7</accession>
<dbReference type="EMBL" id="JBFXLU010000025">
    <property type="protein sequence ID" value="KAL2852390.1"/>
    <property type="molecule type" value="Genomic_DNA"/>
</dbReference>
<gene>
    <name evidence="1" type="ORF">BJY01DRAFT_208237</name>
</gene>
<dbReference type="Proteomes" id="UP001610446">
    <property type="component" value="Unassembled WGS sequence"/>
</dbReference>
<name>A0ABR4KJC7_9EURO</name>
<proteinExistence type="predicted"/>
<protein>
    <submittedName>
        <fullName evidence="1">Uncharacterized protein</fullName>
    </submittedName>
</protein>
<evidence type="ECO:0000313" key="2">
    <source>
        <dbReference type="Proteomes" id="UP001610446"/>
    </source>
</evidence>
<evidence type="ECO:0000313" key="1">
    <source>
        <dbReference type="EMBL" id="KAL2852390.1"/>
    </source>
</evidence>
<keyword evidence="2" id="KW-1185">Reference proteome</keyword>
<sequence length="80" mass="9423">MHVGHDCVSEVGLGTWIRLEGWKERRSAPQNRAFRACIEGYLRSRVSRKPLREEKNGWTHKVFSFLFFFSLNLSVPSYLH</sequence>